<dbReference type="Proteomes" id="UP000002630">
    <property type="component" value="Linkage Group LG15"/>
</dbReference>
<feature type="compositionally biased region" description="Low complexity" evidence="1">
    <location>
        <begin position="65"/>
        <end position="106"/>
    </location>
</feature>
<dbReference type="EMBL" id="FN649740">
    <property type="protein sequence ID" value="CBN76950.1"/>
    <property type="molecule type" value="Genomic_DNA"/>
</dbReference>
<protein>
    <recommendedName>
        <fullName evidence="2">Helicase ATP-binding domain-containing protein</fullName>
    </recommendedName>
</protein>
<evidence type="ECO:0000259" key="2">
    <source>
        <dbReference type="PROSITE" id="PS51192"/>
    </source>
</evidence>
<dbReference type="GO" id="GO:0005524">
    <property type="term" value="F:ATP binding"/>
    <property type="evidence" value="ECO:0007669"/>
    <property type="project" value="InterPro"/>
</dbReference>
<feature type="compositionally biased region" description="Basic and acidic residues" evidence="1">
    <location>
        <begin position="380"/>
        <end position="401"/>
    </location>
</feature>
<feature type="compositionally biased region" description="Basic and acidic residues" evidence="1">
    <location>
        <begin position="422"/>
        <end position="438"/>
    </location>
</feature>
<dbReference type="InterPro" id="IPR014001">
    <property type="entry name" value="Helicase_ATP-bd"/>
</dbReference>
<proteinExistence type="predicted"/>
<feature type="region of interest" description="Disordered" evidence="1">
    <location>
        <begin position="377"/>
        <end position="474"/>
    </location>
</feature>
<feature type="compositionally biased region" description="Polar residues" evidence="1">
    <location>
        <begin position="11"/>
        <end position="20"/>
    </location>
</feature>
<evidence type="ECO:0000256" key="1">
    <source>
        <dbReference type="SAM" id="MobiDB-lite"/>
    </source>
</evidence>
<gene>
    <name evidence="3" type="ORF">Esi_0024_0091</name>
</gene>
<dbReference type="InParanoid" id="D8LJ66"/>
<dbReference type="Pfam" id="PF07529">
    <property type="entry name" value="HSA"/>
    <property type="match status" value="1"/>
</dbReference>
<reference evidence="3 4" key="1">
    <citation type="journal article" date="2010" name="Nature">
        <title>The Ectocarpus genome and the independent evolution of multicellularity in brown algae.</title>
        <authorList>
            <person name="Cock J.M."/>
            <person name="Sterck L."/>
            <person name="Rouze P."/>
            <person name="Scornet D."/>
            <person name="Allen A.E."/>
            <person name="Amoutzias G."/>
            <person name="Anthouard V."/>
            <person name="Artiguenave F."/>
            <person name="Aury J.M."/>
            <person name="Badger J.H."/>
            <person name="Beszteri B."/>
            <person name="Billiau K."/>
            <person name="Bonnet E."/>
            <person name="Bothwell J.H."/>
            <person name="Bowler C."/>
            <person name="Boyen C."/>
            <person name="Brownlee C."/>
            <person name="Carrano C.J."/>
            <person name="Charrier B."/>
            <person name="Cho G.Y."/>
            <person name="Coelho S.M."/>
            <person name="Collen J."/>
            <person name="Corre E."/>
            <person name="Da Silva C."/>
            <person name="Delage L."/>
            <person name="Delaroque N."/>
            <person name="Dittami S.M."/>
            <person name="Doulbeau S."/>
            <person name="Elias M."/>
            <person name="Farnham G."/>
            <person name="Gachon C.M."/>
            <person name="Gschloessl B."/>
            <person name="Heesch S."/>
            <person name="Jabbari K."/>
            <person name="Jubin C."/>
            <person name="Kawai H."/>
            <person name="Kimura K."/>
            <person name="Kloareg B."/>
            <person name="Kupper F.C."/>
            <person name="Lang D."/>
            <person name="Le Bail A."/>
            <person name="Leblanc C."/>
            <person name="Lerouge P."/>
            <person name="Lohr M."/>
            <person name="Lopez P.J."/>
            <person name="Martens C."/>
            <person name="Maumus F."/>
            <person name="Michel G."/>
            <person name="Miranda-Saavedra D."/>
            <person name="Morales J."/>
            <person name="Moreau H."/>
            <person name="Motomura T."/>
            <person name="Nagasato C."/>
            <person name="Napoli C.A."/>
            <person name="Nelson D.R."/>
            <person name="Nyvall-Collen P."/>
            <person name="Peters A.F."/>
            <person name="Pommier C."/>
            <person name="Potin P."/>
            <person name="Poulain J."/>
            <person name="Quesneville H."/>
            <person name="Read B."/>
            <person name="Rensing S.A."/>
            <person name="Ritter A."/>
            <person name="Rousvoal S."/>
            <person name="Samanta M."/>
            <person name="Samson G."/>
            <person name="Schroeder D.C."/>
            <person name="Segurens B."/>
            <person name="Strittmatter M."/>
            <person name="Tonon T."/>
            <person name="Tregear J.W."/>
            <person name="Valentin K."/>
            <person name="von Dassow P."/>
            <person name="Yamagishi T."/>
            <person name="Van de Peer Y."/>
            <person name="Wincker P."/>
        </authorList>
    </citation>
    <scope>NUCLEOTIDE SEQUENCE [LARGE SCALE GENOMIC DNA]</scope>
    <source>
        <strain evidence="4">Ec32 / CCAP1310/4</strain>
    </source>
</reference>
<keyword evidence="4" id="KW-1185">Reference proteome</keyword>
<sequence length="578" mass="60739">MDQSKADHSAFLSQPQQHGSMNDVLRPLSSPTSHDPLPGGGGGGGGVLAPLRAPGMPPTGGAGNSSSLPGKLSSPPAAQAADAAEQQGAAAAVATAAATPPTATAADSRGGRADIPEDGGDGIGGVSGLRRDGDTAASTTAAVAAAPQPSIAAVEQQQPFSRDEGGPASAARWGQQTNAAAAGRGQDYTASYGVYYPARSVDSGLPRQVAAKDVGPGIATHLGANSSTVDPLTERETRLKQELEKDGQAVAGAGDEEGRKAAAAALAARQRELFTIQVLRLQRSCRKQAVDISREISRKPLAAGALLDWHSFYRTRAQSQREVKVAEREKRRQAIFKEEAKRRRYQSYLKAILGHRLEFSNFHRGRRLTVSKMARACVSHTEDQAAREKREEGRAERKRIQEGAAAAPDGGGGKSAESEEAGAEKAAEGEEGEGKGDGDASAAAGANAAGGGSGGNDYFRKAHSKSEAVRQPSSLKGGTLKEYQLQGLQWMVSLYNNNLNGILADEMGLGKTIQTIALLSYLMEDKATLRKTEWQYIIVDEGHRMKNAQSKFAQTLGTMYHSRNRLLLTGTPLQGSEQ</sequence>
<dbReference type="InterPro" id="IPR027417">
    <property type="entry name" value="P-loop_NTPase"/>
</dbReference>
<feature type="compositionally biased region" description="Basic and acidic residues" evidence="1">
    <location>
        <begin position="458"/>
        <end position="468"/>
    </location>
</feature>
<dbReference type="InterPro" id="IPR038718">
    <property type="entry name" value="SNF2-like_sf"/>
</dbReference>
<dbReference type="InterPro" id="IPR014012">
    <property type="entry name" value="HSA_dom"/>
</dbReference>
<dbReference type="EMBL" id="FN648420">
    <property type="protein sequence ID" value="CBN76950.1"/>
    <property type="molecule type" value="Genomic_DNA"/>
</dbReference>
<dbReference type="PROSITE" id="PS51192">
    <property type="entry name" value="HELICASE_ATP_BIND_1"/>
    <property type="match status" value="1"/>
</dbReference>
<dbReference type="STRING" id="2880.D8LJ66"/>
<evidence type="ECO:0000313" key="4">
    <source>
        <dbReference type="Proteomes" id="UP000002630"/>
    </source>
</evidence>
<dbReference type="Pfam" id="PF00176">
    <property type="entry name" value="SNF2-rel_dom"/>
    <property type="match status" value="1"/>
</dbReference>
<dbReference type="SUPFAM" id="SSF52540">
    <property type="entry name" value="P-loop containing nucleoside triphosphate hydrolases"/>
    <property type="match status" value="1"/>
</dbReference>
<name>D8LJ66_ECTSI</name>
<dbReference type="Gene3D" id="3.40.50.10810">
    <property type="entry name" value="Tandem AAA-ATPase domain"/>
    <property type="match status" value="2"/>
</dbReference>
<dbReference type="InterPro" id="IPR000330">
    <property type="entry name" value="SNF2_N"/>
</dbReference>
<dbReference type="PANTHER" id="PTHR10799">
    <property type="entry name" value="SNF2/RAD54 HELICASE FAMILY"/>
    <property type="match status" value="1"/>
</dbReference>
<organism evidence="3 4">
    <name type="scientific">Ectocarpus siliculosus</name>
    <name type="common">Brown alga</name>
    <name type="synonym">Conferva siliculosa</name>
    <dbReference type="NCBI Taxonomy" id="2880"/>
    <lineage>
        <taxon>Eukaryota</taxon>
        <taxon>Sar</taxon>
        <taxon>Stramenopiles</taxon>
        <taxon>Ochrophyta</taxon>
        <taxon>PX clade</taxon>
        <taxon>Phaeophyceae</taxon>
        <taxon>Ectocarpales</taxon>
        <taxon>Ectocarpaceae</taxon>
        <taxon>Ectocarpus</taxon>
    </lineage>
</organism>
<feature type="region of interest" description="Disordered" evidence="1">
    <location>
        <begin position="1"/>
        <end position="182"/>
    </location>
</feature>
<dbReference type="AlphaFoldDB" id="D8LJ66"/>
<dbReference type="OrthoDB" id="5857104at2759"/>
<evidence type="ECO:0000313" key="3">
    <source>
        <dbReference type="EMBL" id="CBN76950.1"/>
    </source>
</evidence>
<feature type="compositionally biased region" description="Low complexity" evidence="1">
    <location>
        <begin position="136"/>
        <end position="154"/>
    </location>
</feature>
<feature type="domain" description="Helicase ATP-binding" evidence="2">
    <location>
        <begin position="512"/>
        <end position="578"/>
    </location>
</feature>
<feature type="compositionally biased region" description="Gly residues" evidence="1">
    <location>
        <begin position="38"/>
        <end position="47"/>
    </location>
</feature>
<accession>D8LJ66</accession>
<dbReference type="eggNOG" id="KOG0386">
    <property type="taxonomic scope" value="Eukaryota"/>
</dbReference>